<protein>
    <submittedName>
        <fullName evidence="1">Uncharacterized protein</fullName>
    </submittedName>
</protein>
<sequence length="120" mass="13183">MAIKCTVYDLEKLRNMEVGSTIMFMNIIVKPNNSITITSKSRVCKTGPVSVSAEHDRTALELAVPPTSPGSPLIDVEKSHVKTMMSTRGQVVAEEMTRKVLVRGRDVKIKALVLKDKSAK</sequence>
<evidence type="ECO:0000313" key="1">
    <source>
        <dbReference type="EnsemblMetazoa" id="G14392.2:cds"/>
    </source>
</evidence>
<accession>A0A8W8IJG0</accession>
<proteinExistence type="predicted"/>
<organism evidence="1 2">
    <name type="scientific">Magallana gigas</name>
    <name type="common">Pacific oyster</name>
    <name type="synonym">Crassostrea gigas</name>
    <dbReference type="NCBI Taxonomy" id="29159"/>
    <lineage>
        <taxon>Eukaryota</taxon>
        <taxon>Metazoa</taxon>
        <taxon>Spiralia</taxon>
        <taxon>Lophotrochozoa</taxon>
        <taxon>Mollusca</taxon>
        <taxon>Bivalvia</taxon>
        <taxon>Autobranchia</taxon>
        <taxon>Pteriomorphia</taxon>
        <taxon>Ostreida</taxon>
        <taxon>Ostreoidea</taxon>
        <taxon>Ostreidae</taxon>
        <taxon>Magallana</taxon>
    </lineage>
</organism>
<name>A0A8W8IJG0_MAGGI</name>
<dbReference type="Proteomes" id="UP000005408">
    <property type="component" value="Unassembled WGS sequence"/>
</dbReference>
<reference evidence="1" key="1">
    <citation type="submission" date="2022-08" db="UniProtKB">
        <authorList>
            <consortium name="EnsemblMetazoa"/>
        </authorList>
    </citation>
    <scope>IDENTIFICATION</scope>
    <source>
        <strain evidence="1">05x7-T-G4-1.051#20</strain>
    </source>
</reference>
<dbReference type="EnsemblMetazoa" id="G14392.2">
    <property type="protein sequence ID" value="G14392.2:cds"/>
    <property type="gene ID" value="G14392"/>
</dbReference>
<evidence type="ECO:0000313" key="2">
    <source>
        <dbReference type="Proteomes" id="UP000005408"/>
    </source>
</evidence>
<dbReference type="AlphaFoldDB" id="A0A8W8IJG0"/>
<keyword evidence="2" id="KW-1185">Reference proteome</keyword>